<keyword evidence="9 12" id="KW-1133">Transmembrane helix</keyword>
<dbReference type="InterPro" id="IPR051174">
    <property type="entry name" value="Cytochrome_c-type_ET"/>
</dbReference>
<dbReference type="InterPro" id="IPR005126">
    <property type="entry name" value="NapC/NirT_cyt_c_N"/>
</dbReference>
<evidence type="ECO:0000256" key="12">
    <source>
        <dbReference type="SAM" id="Phobius"/>
    </source>
</evidence>
<keyword evidence="10" id="KW-0408">Iron</keyword>
<dbReference type="InterPro" id="IPR024717">
    <property type="entry name" value="NapC/NirT/NrfH"/>
</dbReference>
<evidence type="ECO:0000256" key="6">
    <source>
        <dbReference type="ARBA" id="ARBA00022692"/>
    </source>
</evidence>
<evidence type="ECO:0000256" key="1">
    <source>
        <dbReference type="ARBA" id="ARBA00004162"/>
    </source>
</evidence>
<dbReference type="PANTHER" id="PTHR30333">
    <property type="entry name" value="CYTOCHROME C-TYPE PROTEIN"/>
    <property type="match status" value="1"/>
</dbReference>
<evidence type="ECO:0000256" key="3">
    <source>
        <dbReference type="ARBA" id="ARBA00022448"/>
    </source>
</evidence>
<evidence type="ECO:0000256" key="10">
    <source>
        <dbReference type="ARBA" id="ARBA00023004"/>
    </source>
</evidence>
<dbReference type="PANTHER" id="PTHR30333:SF1">
    <property type="entry name" value="CYTOCHROME C-TYPE PROTEIN NAPC"/>
    <property type="match status" value="1"/>
</dbReference>
<evidence type="ECO:0000256" key="4">
    <source>
        <dbReference type="ARBA" id="ARBA00022475"/>
    </source>
</evidence>
<dbReference type="Gene3D" id="1.10.3820.10">
    <property type="entry name" value="Di-heme elbow motif domain"/>
    <property type="match status" value="1"/>
</dbReference>
<evidence type="ECO:0000256" key="11">
    <source>
        <dbReference type="ARBA" id="ARBA00023136"/>
    </source>
</evidence>
<dbReference type="InterPro" id="IPR038266">
    <property type="entry name" value="NapC/NirT_cytc_sf"/>
</dbReference>
<keyword evidence="11 12" id="KW-0472">Membrane</keyword>
<dbReference type="EMBL" id="UOEW01000231">
    <property type="protein sequence ID" value="VAW39449.1"/>
    <property type="molecule type" value="Genomic_DNA"/>
</dbReference>
<accession>A0A3B0VRE4</accession>
<name>A0A3B0VRE4_9ZZZZ</name>
<dbReference type="InterPro" id="IPR036280">
    <property type="entry name" value="Multihaem_cyt_sf"/>
</dbReference>
<evidence type="ECO:0000313" key="14">
    <source>
        <dbReference type="EMBL" id="VAW39449.1"/>
    </source>
</evidence>
<dbReference type="GO" id="GO:0020037">
    <property type="term" value="F:heme binding"/>
    <property type="evidence" value="ECO:0007669"/>
    <property type="project" value="InterPro"/>
</dbReference>
<dbReference type="AlphaFoldDB" id="A0A3B0VRE4"/>
<organism evidence="14">
    <name type="scientific">hydrothermal vent metagenome</name>
    <dbReference type="NCBI Taxonomy" id="652676"/>
    <lineage>
        <taxon>unclassified sequences</taxon>
        <taxon>metagenomes</taxon>
        <taxon>ecological metagenomes</taxon>
    </lineage>
</organism>
<evidence type="ECO:0000256" key="8">
    <source>
        <dbReference type="ARBA" id="ARBA00022982"/>
    </source>
</evidence>
<dbReference type="Pfam" id="PF03264">
    <property type="entry name" value="Cytochrom_NNT"/>
    <property type="match status" value="1"/>
</dbReference>
<gene>
    <name evidence="14" type="ORF">MNBD_GAMMA01-2308</name>
</gene>
<evidence type="ECO:0000256" key="9">
    <source>
        <dbReference type="ARBA" id="ARBA00022989"/>
    </source>
</evidence>
<keyword evidence="4" id="KW-1003">Cell membrane</keyword>
<reference evidence="14" key="1">
    <citation type="submission" date="2018-06" db="EMBL/GenBank/DDBJ databases">
        <authorList>
            <person name="Zhirakovskaya E."/>
        </authorList>
    </citation>
    <scope>NUCLEOTIDE SEQUENCE</scope>
</reference>
<dbReference type="GO" id="GO:0046872">
    <property type="term" value="F:metal ion binding"/>
    <property type="evidence" value="ECO:0007669"/>
    <property type="project" value="UniProtKB-KW"/>
</dbReference>
<sequence>MTGRANKQESRLKKIWNKPKRRWLLGIPAGGFVMFFAGIIFWGGFNTAMEATNTMTFCTGCHEMSDKPYTEYKESVHYKNTAGVRATCSDCHVPKSWGAKLLRKIYATNELYHSILGTIDTPEKFEANRLAMAQRVWATMRSNNSRECRNCHHYEYMDLAKQDRSAKKKHDPKRLAKSGKTCIDCHQGIAHKLPDDY</sequence>
<feature type="transmembrane region" description="Helical" evidence="12">
    <location>
        <begin position="23"/>
        <end position="45"/>
    </location>
</feature>
<comment type="subcellular location">
    <subcellularLocation>
        <location evidence="1">Cell membrane</location>
        <topology evidence="1">Single-pass membrane protein</topology>
    </subcellularLocation>
</comment>
<evidence type="ECO:0000256" key="7">
    <source>
        <dbReference type="ARBA" id="ARBA00022723"/>
    </source>
</evidence>
<comment type="similarity">
    <text evidence="2">Belongs to the NapC/NirT/NrfH family.</text>
</comment>
<evidence type="ECO:0000256" key="5">
    <source>
        <dbReference type="ARBA" id="ARBA00022617"/>
    </source>
</evidence>
<keyword evidence="5" id="KW-0349">Heme</keyword>
<keyword evidence="3" id="KW-0813">Transport</keyword>
<dbReference type="GO" id="GO:0009061">
    <property type="term" value="P:anaerobic respiration"/>
    <property type="evidence" value="ECO:0007669"/>
    <property type="project" value="TreeGrafter"/>
</dbReference>
<evidence type="ECO:0000256" key="2">
    <source>
        <dbReference type="ARBA" id="ARBA00007395"/>
    </source>
</evidence>
<keyword evidence="6 12" id="KW-0812">Transmembrane</keyword>
<dbReference type="SUPFAM" id="SSF48695">
    <property type="entry name" value="Multiheme cytochromes"/>
    <property type="match status" value="1"/>
</dbReference>
<dbReference type="GO" id="GO:0009055">
    <property type="term" value="F:electron transfer activity"/>
    <property type="evidence" value="ECO:0007669"/>
    <property type="project" value="TreeGrafter"/>
</dbReference>
<keyword evidence="7" id="KW-0479">Metal-binding</keyword>
<feature type="domain" description="NapC/NirT cytochrome c N-terminal" evidence="13">
    <location>
        <begin position="32"/>
        <end position="195"/>
    </location>
</feature>
<dbReference type="FunFam" id="1.10.3820.10:FF:000001">
    <property type="entry name" value="Cytochrome c-type protein"/>
    <property type="match status" value="1"/>
</dbReference>
<proteinExistence type="inferred from homology"/>
<dbReference type="GO" id="GO:0005886">
    <property type="term" value="C:plasma membrane"/>
    <property type="evidence" value="ECO:0007669"/>
    <property type="project" value="UniProtKB-SubCell"/>
</dbReference>
<dbReference type="GO" id="GO:0019333">
    <property type="term" value="P:denitrification pathway"/>
    <property type="evidence" value="ECO:0007669"/>
    <property type="project" value="InterPro"/>
</dbReference>
<evidence type="ECO:0000259" key="13">
    <source>
        <dbReference type="Pfam" id="PF03264"/>
    </source>
</evidence>
<protein>
    <submittedName>
        <fullName evidence="14">Cytochrome c-type protein NapC</fullName>
    </submittedName>
</protein>
<keyword evidence="8" id="KW-0249">Electron transport</keyword>
<dbReference type="PIRSF" id="PIRSF000013">
    <property type="entry name" value="4_hem_cytochrm_NapC"/>
    <property type="match status" value="1"/>
</dbReference>